<dbReference type="RefSeq" id="WP_116238980.1">
    <property type="nucleotide sequence ID" value="NZ_BJML01000002.1"/>
</dbReference>
<sequence length="133" mass="14394">MMQFTGDDIEQMMTEVRQTHADLAARAADIDALTATATSKDRVLSATVDARGVLTDLRMTGQSWRELAPKELCAKIVAVVAQAQREVQERGRLLLAEGGPDGLDPAAGLPTADEMTAMMQTMVDQLQGGRHER</sequence>
<organism evidence="1 2">
    <name type="scientific">Microbacterium testaceum</name>
    <name type="common">Aureobacterium testaceum</name>
    <name type="synonym">Brevibacterium testaceum</name>
    <dbReference type="NCBI Taxonomy" id="2033"/>
    <lineage>
        <taxon>Bacteria</taxon>
        <taxon>Bacillati</taxon>
        <taxon>Actinomycetota</taxon>
        <taxon>Actinomycetes</taxon>
        <taxon>Micrococcales</taxon>
        <taxon>Microbacteriaceae</taxon>
        <taxon>Microbacterium</taxon>
    </lineage>
</organism>
<gene>
    <name evidence="1" type="ORF">MTE01_09460</name>
</gene>
<protein>
    <recommendedName>
        <fullName evidence="3">YbaB/EbfC DNA-binding family protein</fullName>
    </recommendedName>
</protein>
<dbReference type="GeneID" id="57143640"/>
<dbReference type="Gene3D" id="3.30.1310.10">
    <property type="entry name" value="Nucleoid-associated protein YbaB-like domain"/>
    <property type="match status" value="1"/>
</dbReference>
<evidence type="ECO:0000313" key="1">
    <source>
        <dbReference type="EMBL" id="GEB45001.1"/>
    </source>
</evidence>
<name>A0A4Y3QII5_MICTE</name>
<dbReference type="Proteomes" id="UP000319525">
    <property type="component" value="Unassembled WGS sequence"/>
</dbReference>
<dbReference type="Pfam" id="PF02575">
    <property type="entry name" value="YbaB_DNA_bd"/>
    <property type="match status" value="1"/>
</dbReference>
<reference evidence="1 2" key="1">
    <citation type="submission" date="2019-06" db="EMBL/GenBank/DDBJ databases">
        <title>Whole genome shotgun sequence of Microbacterium testaceum NBRC 12675.</title>
        <authorList>
            <person name="Hosoyama A."/>
            <person name="Uohara A."/>
            <person name="Ohji S."/>
            <person name="Ichikawa N."/>
        </authorList>
    </citation>
    <scope>NUCLEOTIDE SEQUENCE [LARGE SCALE GENOMIC DNA]</scope>
    <source>
        <strain evidence="1 2">NBRC 12675</strain>
    </source>
</reference>
<dbReference type="OrthoDB" id="5118533at2"/>
<proteinExistence type="predicted"/>
<dbReference type="EMBL" id="BJML01000002">
    <property type="protein sequence ID" value="GEB45001.1"/>
    <property type="molecule type" value="Genomic_DNA"/>
</dbReference>
<dbReference type="AlphaFoldDB" id="A0A4Y3QII5"/>
<evidence type="ECO:0008006" key="3">
    <source>
        <dbReference type="Google" id="ProtNLM"/>
    </source>
</evidence>
<evidence type="ECO:0000313" key="2">
    <source>
        <dbReference type="Proteomes" id="UP000319525"/>
    </source>
</evidence>
<dbReference type="GO" id="GO:0003677">
    <property type="term" value="F:DNA binding"/>
    <property type="evidence" value="ECO:0007669"/>
    <property type="project" value="InterPro"/>
</dbReference>
<dbReference type="InterPro" id="IPR036894">
    <property type="entry name" value="YbaB-like_sf"/>
</dbReference>
<dbReference type="InterPro" id="IPR004401">
    <property type="entry name" value="YbaB/EbfC"/>
</dbReference>
<comment type="caution">
    <text evidence="1">The sequence shown here is derived from an EMBL/GenBank/DDBJ whole genome shotgun (WGS) entry which is preliminary data.</text>
</comment>
<accession>A0A4Y3QII5</accession>